<evidence type="ECO:0000256" key="2">
    <source>
        <dbReference type="ARBA" id="ARBA00022692"/>
    </source>
</evidence>
<reference evidence="8" key="1">
    <citation type="submission" date="2019-06" db="EMBL/GenBank/DDBJ databases">
        <title>Alistipes onderdonkii subsp. vulgaris subsp. nov., Alistipes dispar sp. nov. and Alistipes communis sp. nov., isolated from human faeces, and creation of Alistipes onderdonkii subsp. onderdonkii subsp. nov.</title>
        <authorList>
            <person name="Sakamoto M."/>
            <person name="Ikeyama N."/>
            <person name="Ogata Y."/>
            <person name="Suda W."/>
            <person name="Iino T."/>
            <person name="Hattori M."/>
            <person name="Ohkuma M."/>
        </authorList>
    </citation>
    <scope>NUCLEOTIDE SEQUENCE [LARGE SCALE GENOMIC DNA]</scope>
    <source>
        <strain evidence="8">5CPEGH6</strain>
    </source>
</reference>
<feature type="transmembrane region" description="Helical" evidence="5">
    <location>
        <begin position="137"/>
        <end position="156"/>
    </location>
</feature>
<feature type="domain" description="GtrA/DPMS transmembrane" evidence="6">
    <location>
        <begin position="29"/>
        <end position="156"/>
    </location>
</feature>
<name>A0A4Y1X3D1_9BACT</name>
<protein>
    <recommendedName>
        <fullName evidence="6">GtrA/DPMS transmembrane domain-containing protein</fullName>
    </recommendedName>
</protein>
<feature type="transmembrane region" description="Helical" evidence="5">
    <location>
        <begin position="64"/>
        <end position="86"/>
    </location>
</feature>
<feature type="transmembrane region" description="Helical" evidence="5">
    <location>
        <begin position="106"/>
        <end position="125"/>
    </location>
</feature>
<dbReference type="AlphaFoldDB" id="A0A4Y1X3D1"/>
<keyword evidence="4 5" id="KW-0472">Membrane</keyword>
<dbReference type="GO" id="GO:0016020">
    <property type="term" value="C:membrane"/>
    <property type="evidence" value="ECO:0007669"/>
    <property type="project" value="UniProtKB-SubCell"/>
</dbReference>
<proteinExistence type="predicted"/>
<accession>A0A4Y1X3D1</accession>
<evidence type="ECO:0000313" key="7">
    <source>
        <dbReference type="EMBL" id="BBL07264.1"/>
    </source>
</evidence>
<keyword evidence="3 5" id="KW-1133">Transmembrane helix</keyword>
<dbReference type="KEGG" id="ada:A5CPEGH6_19020"/>
<dbReference type="GO" id="GO:0000271">
    <property type="term" value="P:polysaccharide biosynthetic process"/>
    <property type="evidence" value="ECO:0007669"/>
    <property type="project" value="InterPro"/>
</dbReference>
<evidence type="ECO:0000256" key="5">
    <source>
        <dbReference type="SAM" id="Phobius"/>
    </source>
</evidence>
<keyword evidence="2 5" id="KW-0812">Transmembrane</keyword>
<dbReference type="InterPro" id="IPR007267">
    <property type="entry name" value="GtrA_DPMS_TM"/>
</dbReference>
<dbReference type="Pfam" id="PF04138">
    <property type="entry name" value="GtrA_DPMS_TM"/>
    <property type="match status" value="1"/>
</dbReference>
<feature type="transmembrane region" description="Helical" evidence="5">
    <location>
        <begin position="30"/>
        <end position="52"/>
    </location>
</feature>
<comment type="subcellular location">
    <subcellularLocation>
        <location evidence="1">Membrane</location>
        <topology evidence="1">Multi-pass membrane protein</topology>
    </subcellularLocation>
</comment>
<dbReference type="RefSeq" id="WP_141429409.1">
    <property type="nucleotide sequence ID" value="NZ_AP019736.1"/>
</dbReference>
<dbReference type="OrthoDB" id="771485at2"/>
<evidence type="ECO:0000256" key="4">
    <source>
        <dbReference type="ARBA" id="ARBA00023136"/>
    </source>
</evidence>
<gene>
    <name evidence="7" type="ORF">A5CPEGH6_19020</name>
</gene>
<evidence type="ECO:0000256" key="1">
    <source>
        <dbReference type="ARBA" id="ARBA00004141"/>
    </source>
</evidence>
<evidence type="ECO:0000259" key="6">
    <source>
        <dbReference type="Pfam" id="PF04138"/>
    </source>
</evidence>
<dbReference type="EMBL" id="AP019736">
    <property type="protein sequence ID" value="BBL07264.1"/>
    <property type="molecule type" value="Genomic_DNA"/>
</dbReference>
<dbReference type="GeneID" id="98673886"/>
<dbReference type="Proteomes" id="UP000319374">
    <property type="component" value="Chromosome"/>
</dbReference>
<evidence type="ECO:0000313" key="8">
    <source>
        <dbReference type="Proteomes" id="UP000319374"/>
    </source>
</evidence>
<sequence>MRVVEWIIRAIDLFYIAPVSSLLSRQVFRYAVCGGGNVLFGWGCYFLIYNFLLDKELLDLGFVAVSPHVAAMLCTFPITFFAGFWLNRHVAFRRSPIPQGTQLFRYALSVAGSVGVNYVFLKFFVEVCAIWATPSQMLASCITTVYSFLAAKYFTFRHAAAE</sequence>
<organism evidence="7 8">
    <name type="scientific">Alistipes dispar</name>
    <dbReference type="NCBI Taxonomy" id="2585119"/>
    <lineage>
        <taxon>Bacteria</taxon>
        <taxon>Pseudomonadati</taxon>
        <taxon>Bacteroidota</taxon>
        <taxon>Bacteroidia</taxon>
        <taxon>Bacteroidales</taxon>
        <taxon>Rikenellaceae</taxon>
        <taxon>Alistipes</taxon>
    </lineage>
</organism>
<evidence type="ECO:0000256" key="3">
    <source>
        <dbReference type="ARBA" id="ARBA00022989"/>
    </source>
</evidence>
<keyword evidence="8" id="KW-1185">Reference proteome</keyword>